<dbReference type="Proteomes" id="UP000826212">
    <property type="component" value="Chromosome"/>
</dbReference>
<sequence>MKTAIVDLGTNTCTLVIGSIQDEKLTISFKKSIPVILGSTDHYINGKITKLGIQKILNVLHTHHLTAQKYGIEQLNIFATAAIRESKNRDCVRESITANPCFKFIILNGQKEAEITTAATIHLSKELEGPILTMDIGGGSNEFVLLCNNKIVWSKSFKTGMARILNQFPFENNITSTNQKEILDYFESNHQELWDIIRHYKPRTLLGSSGAFDTFVDLVTYKKCVSHMQRINNINFQELKLLHDKLMKSSNNDRESMEGMEPIRATMIVYASILTQIVLDKSKIKNIYQTGYALAEGALYYYKYNS</sequence>
<keyword evidence="2" id="KW-1185">Reference proteome</keyword>
<proteinExistence type="predicted"/>
<protein>
    <submittedName>
        <fullName evidence="1">Uncharacterized protein</fullName>
    </submittedName>
</protein>
<dbReference type="EMBL" id="CP081303">
    <property type="protein sequence ID" value="QZE14689.1"/>
    <property type="molecule type" value="Genomic_DNA"/>
</dbReference>
<evidence type="ECO:0000313" key="2">
    <source>
        <dbReference type="Proteomes" id="UP000826212"/>
    </source>
</evidence>
<gene>
    <name evidence="1" type="ORF">K4L44_02120</name>
</gene>
<reference evidence="1" key="1">
    <citation type="submission" date="2021-08" db="EMBL/GenBank/DDBJ databases">
        <title>Novel anaerobic bacterium isolated from sea squirt in East Sea, Republic of Korea.</title>
        <authorList>
            <person name="Nguyen T.H."/>
            <person name="Li Z."/>
            <person name="Lee Y.-J."/>
            <person name="Ko J."/>
            <person name="Kim S.-G."/>
        </authorList>
    </citation>
    <scope>NUCLEOTIDE SEQUENCE</scope>
    <source>
        <strain evidence="1">KCTC 25031</strain>
    </source>
</reference>
<accession>A0AC61NP93</accession>
<organism evidence="1 2">
    <name type="scientific">Halosquirtibacter laminarini</name>
    <dbReference type="NCBI Taxonomy" id="3374600"/>
    <lineage>
        <taxon>Bacteria</taxon>
        <taxon>Pseudomonadati</taxon>
        <taxon>Bacteroidota</taxon>
        <taxon>Bacteroidia</taxon>
        <taxon>Marinilabiliales</taxon>
        <taxon>Prolixibacteraceae</taxon>
        <taxon>Halosquirtibacter</taxon>
    </lineage>
</organism>
<evidence type="ECO:0000313" key="1">
    <source>
        <dbReference type="EMBL" id="QZE14689.1"/>
    </source>
</evidence>
<name>A0AC61NP93_9BACT</name>